<keyword evidence="3" id="KW-1185">Reference proteome</keyword>
<protein>
    <recommendedName>
        <fullName evidence="4">Argininosuccinate lyase</fullName>
    </recommendedName>
</protein>
<feature type="signal peptide" evidence="1">
    <location>
        <begin position="1"/>
        <end position="21"/>
    </location>
</feature>
<dbReference type="RefSeq" id="WP_048448886.1">
    <property type="nucleotide sequence ID" value="NZ_JBNNPJ010000009.1"/>
</dbReference>
<feature type="chain" id="PRO_5005282377" description="Argininosuccinate lyase" evidence="1">
    <location>
        <begin position="22"/>
        <end position="107"/>
    </location>
</feature>
<proteinExistence type="predicted"/>
<evidence type="ECO:0008006" key="4">
    <source>
        <dbReference type="Google" id="ProtNLM"/>
    </source>
</evidence>
<organism evidence="2 3">
    <name type="scientific">Methylobacterium tarhaniae</name>
    <dbReference type="NCBI Taxonomy" id="1187852"/>
    <lineage>
        <taxon>Bacteria</taxon>
        <taxon>Pseudomonadati</taxon>
        <taxon>Pseudomonadota</taxon>
        <taxon>Alphaproteobacteria</taxon>
        <taxon>Hyphomicrobiales</taxon>
        <taxon>Methylobacteriaceae</taxon>
        <taxon>Methylobacterium</taxon>
    </lineage>
</organism>
<reference evidence="2 3" key="1">
    <citation type="submission" date="2015-03" db="EMBL/GenBank/DDBJ databases">
        <title>Genome sequencing of Methylobacterium tarhaniae DSM 25844.</title>
        <authorList>
            <person name="Chaudhry V."/>
            <person name="Patil P.B."/>
        </authorList>
    </citation>
    <scope>NUCLEOTIDE SEQUENCE [LARGE SCALE GENOMIC DNA]</scope>
    <source>
        <strain evidence="2 3">DSM 25844</strain>
    </source>
</reference>
<sequence>MTRIIFSSAILLLISSQATMAANRHVDIVNKTGMTLKEFYASSTGSNNWEEDILGRDTIANGETFDINIDDGTGACRFDFRAVFQNGGESVKRNVNVCEISTFTYTR</sequence>
<evidence type="ECO:0000256" key="1">
    <source>
        <dbReference type="SAM" id="SignalP"/>
    </source>
</evidence>
<accession>A0A0J6TCA0</accession>
<evidence type="ECO:0000313" key="2">
    <source>
        <dbReference type="EMBL" id="KMO44920.1"/>
    </source>
</evidence>
<name>A0A0J6TCA0_9HYPH</name>
<dbReference type="Proteomes" id="UP000036449">
    <property type="component" value="Unassembled WGS sequence"/>
</dbReference>
<dbReference type="AlphaFoldDB" id="A0A0J6TCA0"/>
<dbReference type="OrthoDB" id="4736977at2"/>
<evidence type="ECO:0000313" key="3">
    <source>
        <dbReference type="Proteomes" id="UP000036449"/>
    </source>
</evidence>
<keyword evidence="1" id="KW-0732">Signal</keyword>
<comment type="caution">
    <text evidence="2">The sequence shown here is derived from an EMBL/GenBank/DDBJ whole genome shotgun (WGS) entry which is preliminary data.</text>
</comment>
<gene>
    <name evidence="2" type="ORF">VQ03_00500</name>
</gene>
<dbReference type="EMBL" id="LABZ01000005">
    <property type="protein sequence ID" value="KMO44920.1"/>
    <property type="molecule type" value="Genomic_DNA"/>
</dbReference>
<dbReference type="PATRIC" id="fig|1187852.3.peg.5285"/>